<organism evidence="10 11">
    <name type="scientific">Carya illinoinensis</name>
    <name type="common">Pecan</name>
    <dbReference type="NCBI Taxonomy" id="32201"/>
    <lineage>
        <taxon>Eukaryota</taxon>
        <taxon>Viridiplantae</taxon>
        <taxon>Streptophyta</taxon>
        <taxon>Embryophyta</taxon>
        <taxon>Tracheophyta</taxon>
        <taxon>Spermatophyta</taxon>
        <taxon>Magnoliopsida</taxon>
        <taxon>eudicotyledons</taxon>
        <taxon>Gunneridae</taxon>
        <taxon>Pentapetalae</taxon>
        <taxon>rosids</taxon>
        <taxon>fabids</taxon>
        <taxon>Fagales</taxon>
        <taxon>Juglandaceae</taxon>
        <taxon>Carya</taxon>
    </lineage>
</organism>
<dbReference type="GO" id="GO:0003697">
    <property type="term" value="F:single-stranded DNA binding"/>
    <property type="evidence" value="ECO:0007669"/>
    <property type="project" value="TreeGrafter"/>
</dbReference>
<evidence type="ECO:0000256" key="4">
    <source>
        <dbReference type="ARBA" id="ARBA00016175"/>
    </source>
</evidence>
<protein>
    <recommendedName>
        <fullName evidence="4">CST complex subunit CTC1</fullName>
    </recommendedName>
</protein>
<evidence type="ECO:0000256" key="3">
    <source>
        <dbReference type="ARBA" id="ARBA00006332"/>
    </source>
</evidence>
<evidence type="ECO:0000256" key="9">
    <source>
        <dbReference type="SAM" id="MobiDB-lite"/>
    </source>
</evidence>
<name>A0A922A9X1_CARIL</name>
<evidence type="ECO:0000313" key="10">
    <source>
        <dbReference type="EMBL" id="KAG6674781.1"/>
    </source>
</evidence>
<keyword evidence="8" id="KW-0539">Nucleus</keyword>
<gene>
    <name evidence="10" type="ORF">I3842_15G062100</name>
</gene>
<evidence type="ECO:0000313" key="11">
    <source>
        <dbReference type="Proteomes" id="UP000811246"/>
    </source>
</evidence>
<dbReference type="InterPro" id="IPR042617">
    <property type="entry name" value="CTC1-like"/>
</dbReference>
<evidence type="ECO:0000256" key="1">
    <source>
        <dbReference type="ARBA" id="ARBA00004123"/>
    </source>
</evidence>
<dbReference type="PANTHER" id="PTHR14865:SF2">
    <property type="entry name" value="CST COMPLEX SUBUNIT CTC1"/>
    <property type="match status" value="1"/>
</dbReference>
<dbReference type="GO" id="GO:0010833">
    <property type="term" value="P:telomere maintenance via telomere lengthening"/>
    <property type="evidence" value="ECO:0007669"/>
    <property type="project" value="TreeGrafter"/>
</dbReference>
<dbReference type="InterPro" id="IPR028262">
    <property type="entry name" value="CTC1_plant"/>
</dbReference>
<accession>A0A922A9X1</accession>
<evidence type="ECO:0000256" key="2">
    <source>
        <dbReference type="ARBA" id="ARBA00004574"/>
    </source>
</evidence>
<sequence>MEDPKVLTIAELLRLGRPLTATNSLHSPDRARPLSPKLSVLKYQRSKPSCRPPSPPGPTGSNPNPKLLTPLNYPAIIVGTVTLPTNDSAFAPNPTLCCPYNNCFRFSDTSATICCDIIDLDLRILGKEIDVLAWNFVPVKRGAGFLEIIKWGFPQSSGGLGRCSNVDLFPLVSGSSSSSEDSSKARYRIHGLLESVSPVTLDPCYMGLNSSTPVNLRGFLLQVMACECKLCTCKTTAMALNDSIQEQGRSRSHSYNKAWFVYFCGSASSWHPVFMKLIGNAITLLGLKKKLIYFNKEDSHLMYVTTEKSTLHLPRLSNNRVPCERSVIKGKGECGSYKGIIRGVYMQGMVVELDNEVWLLLTDHIISQPHSLRVGAIISVRNVHFVNPRFSWKKMLILGACFKTNIIVEAFSPLEAGCHTVSQSESMLGKFVASLAFSARLWVLLLISCLRKKFAGTISEKKILGTKHKEGLAQVYASLHLPTSVFLSRHGVFMETFKHNHCGCGSELYSDSLKLVIPISCFFHHCEATWMRILQLKSDCKKLCVNNLFSLQSCEGRLYDRSVRKILTSDDIGIILLGSLKISPSSGRLQLVDVTGSIDVLIPDLPSTWNANSIYEVIHYRLVIEGAPNLVDRLGLLDNGPFSCRSIFQRISPAREINLTVYIYFHWAEVTRKNLPFYPSIDWKDDLKKLEGGTFHLLYVTHKFPVPYKVHGDPAIPDRSSLYVEALVLPWDLYFVEEGLVNLEKVSGEQLEECPEHSANENYERVSLKRRKSDHALIRASSSGVMLEFCKSSSELSARSYSSTQSNEEPRCCNSNSYEISCLVTVRGVNGNRAVSSGIMHCTRLNLNTGGSCRSSMQKVLLEFKSESFVKYQLLQIGGHYITRHHRDDLFCNFKAVSGVKVHVTSEAHLWSLSYASDGVIPENNSSYYPTLNSFFRNNEVLSEDRIELQVSTQNSLRTCSDVHLCFPAHLIGLFEENIKGLEEGLAKATLTTKELANASLSIGSPNCLFPEGKFSSLQGQVVSVHSTDDSSIDVLLSHENSDAPQSRSFQRTIHSFCIHVLVDNHVVRIFGSLNKYAYPIGFGPGTYATFHRVLELWSKNSFMLTPVTYIVINSISAVSEPCSDSYPSFQPIRDVYSNASPDTLSSGQFSELSQCSDCKPMRFHCRVVAIHILVLEKVKYDGLPSKDVSRPPVFDIPLACFVLDDGSSSCRCWANAKRASTMLRLHEKLPQRAFESSDWTQKWAGIDDNACSSAIHHLERIFKNHDRITVKNFGSMFDSSYQDLAVSTSSDNGLSALDESLLKFMILNASFSSSWTVIASVIDLKAVWQLGKEHLTEMKMTVDAMQNICAMEVCYTNPLADGRNMIQELLNS</sequence>
<keyword evidence="6" id="KW-0779">Telomere</keyword>
<dbReference type="EMBL" id="CM031839">
    <property type="protein sequence ID" value="KAG6674781.1"/>
    <property type="molecule type" value="Genomic_DNA"/>
</dbReference>
<dbReference type="Proteomes" id="UP000811246">
    <property type="component" value="Chromosome 15"/>
</dbReference>
<evidence type="ECO:0000256" key="7">
    <source>
        <dbReference type="ARBA" id="ARBA00023125"/>
    </source>
</evidence>
<comment type="subcellular location">
    <subcellularLocation>
        <location evidence="2">Chromosome</location>
        <location evidence="2">Telomere</location>
    </subcellularLocation>
    <subcellularLocation>
        <location evidence="1">Nucleus</location>
    </subcellularLocation>
</comment>
<feature type="region of interest" description="Disordered" evidence="9">
    <location>
        <begin position="45"/>
        <end position="65"/>
    </location>
</feature>
<reference evidence="10" key="1">
    <citation type="submission" date="2021-01" db="EMBL/GenBank/DDBJ databases">
        <authorList>
            <person name="Lovell J.T."/>
            <person name="Bentley N."/>
            <person name="Bhattarai G."/>
            <person name="Jenkins J.W."/>
            <person name="Sreedasyam A."/>
            <person name="Alarcon Y."/>
            <person name="Bock C."/>
            <person name="Boston L."/>
            <person name="Carlson J."/>
            <person name="Cervantes K."/>
            <person name="Clermont K."/>
            <person name="Krom N."/>
            <person name="Kubenka K."/>
            <person name="Mamidi S."/>
            <person name="Mattison C."/>
            <person name="Monteros M."/>
            <person name="Pisani C."/>
            <person name="Plott C."/>
            <person name="Rajasekar S."/>
            <person name="Rhein H.S."/>
            <person name="Rohla C."/>
            <person name="Song M."/>
            <person name="Hilaire R.S."/>
            <person name="Shu S."/>
            <person name="Wells L."/>
            <person name="Wang X."/>
            <person name="Webber J."/>
            <person name="Heerema R.J."/>
            <person name="Klein P."/>
            <person name="Conner P."/>
            <person name="Grauke L."/>
            <person name="Grimwood J."/>
            <person name="Schmutz J."/>
            <person name="Randall J.J."/>
        </authorList>
    </citation>
    <scope>NUCLEOTIDE SEQUENCE</scope>
    <source>
        <tissue evidence="10">Leaf</tissue>
    </source>
</reference>
<dbReference type="PANTHER" id="PTHR14865">
    <property type="entry name" value="CST COMPLEX SUBUNIT CTC1"/>
    <property type="match status" value="1"/>
</dbReference>
<dbReference type="GO" id="GO:0045740">
    <property type="term" value="P:positive regulation of DNA replication"/>
    <property type="evidence" value="ECO:0007669"/>
    <property type="project" value="TreeGrafter"/>
</dbReference>
<comment type="caution">
    <text evidence="10">The sequence shown here is derived from an EMBL/GenBank/DDBJ whole genome shotgun (WGS) entry which is preliminary data.</text>
</comment>
<evidence type="ECO:0000256" key="8">
    <source>
        <dbReference type="ARBA" id="ARBA00023242"/>
    </source>
</evidence>
<comment type="similarity">
    <text evidence="3">Belongs to the CTC1 family.</text>
</comment>
<dbReference type="GO" id="GO:1990879">
    <property type="term" value="C:CST complex"/>
    <property type="evidence" value="ECO:0007669"/>
    <property type="project" value="TreeGrafter"/>
</dbReference>
<evidence type="ECO:0000256" key="6">
    <source>
        <dbReference type="ARBA" id="ARBA00022895"/>
    </source>
</evidence>
<dbReference type="GO" id="GO:0042162">
    <property type="term" value="F:telomeric DNA binding"/>
    <property type="evidence" value="ECO:0007669"/>
    <property type="project" value="TreeGrafter"/>
</dbReference>
<proteinExistence type="inferred from homology"/>
<keyword evidence="7" id="KW-0238">DNA-binding</keyword>
<evidence type="ECO:0000256" key="5">
    <source>
        <dbReference type="ARBA" id="ARBA00022454"/>
    </source>
</evidence>
<dbReference type="Pfam" id="PF15491">
    <property type="entry name" value="CTC1_2"/>
    <property type="match status" value="1"/>
</dbReference>
<keyword evidence="5" id="KW-0158">Chromosome</keyword>